<name>A0ABP6NI73_9ACTN</name>
<gene>
    <name evidence="3" type="ORF">GCM10010466_39510</name>
</gene>
<dbReference type="Pfam" id="PF12728">
    <property type="entry name" value="HTH_17"/>
    <property type="match status" value="1"/>
</dbReference>
<keyword evidence="4" id="KW-1185">Reference proteome</keyword>
<sequence length="128" mass="13007">MASTTTGTTDPDPHSNATLTTPVTLGDIPMCGASPPAGAADAAAIVARIRANEPVTAAEIAALHLQEVGRAAELLRVSGGTVRNMVNRGELDAFRSGRRILVPLASITTYLARTYTPARSGTAAPAAA</sequence>
<proteinExistence type="predicted"/>
<evidence type="ECO:0000313" key="4">
    <source>
        <dbReference type="Proteomes" id="UP001500320"/>
    </source>
</evidence>
<evidence type="ECO:0000259" key="2">
    <source>
        <dbReference type="Pfam" id="PF12728"/>
    </source>
</evidence>
<evidence type="ECO:0000256" key="1">
    <source>
        <dbReference type="SAM" id="MobiDB-lite"/>
    </source>
</evidence>
<evidence type="ECO:0000313" key="3">
    <source>
        <dbReference type="EMBL" id="GAA3144505.1"/>
    </source>
</evidence>
<feature type="region of interest" description="Disordered" evidence="1">
    <location>
        <begin position="1"/>
        <end position="21"/>
    </location>
</feature>
<dbReference type="InterPro" id="IPR041657">
    <property type="entry name" value="HTH_17"/>
</dbReference>
<protein>
    <recommendedName>
        <fullName evidence="2">Helix-turn-helix domain-containing protein</fullName>
    </recommendedName>
</protein>
<dbReference type="EMBL" id="BAAAUT010000031">
    <property type="protein sequence ID" value="GAA3144505.1"/>
    <property type="molecule type" value="Genomic_DNA"/>
</dbReference>
<dbReference type="RefSeq" id="WP_344861601.1">
    <property type="nucleotide sequence ID" value="NZ_BAAAUT010000031.1"/>
</dbReference>
<reference evidence="4" key="1">
    <citation type="journal article" date="2019" name="Int. J. Syst. Evol. Microbiol.">
        <title>The Global Catalogue of Microorganisms (GCM) 10K type strain sequencing project: providing services to taxonomists for standard genome sequencing and annotation.</title>
        <authorList>
            <consortium name="The Broad Institute Genomics Platform"/>
            <consortium name="The Broad Institute Genome Sequencing Center for Infectious Disease"/>
            <person name="Wu L."/>
            <person name="Ma J."/>
        </authorList>
    </citation>
    <scope>NUCLEOTIDE SEQUENCE [LARGE SCALE GENOMIC DNA]</scope>
    <source>
        <strain evidence="4">JCM 9373</strain>
    </source>
</reference>
<feature type="domain" description="Helix-turn-helix" evidence="2">
    <location>
        <begin position="71"/>
        <end position="113"/>
    </location>
</feature>
<dbReference type="Proteomes" id="UP001500320">
    <property type="component" value="Unassembled WGS sequence"/>
</dbReference>
<dbReference type="InterPro" id="IPR010093">
    <property type="entry name" value="SinI_DNA-bd"/>
</dbReference>
<organism evidence="3 4">
    <name type="scientific">Planomonospora alba</name>
    <dbReference type="NCBI Taxonomy" id="161354"/>
    <lineage>
        <taxon>Bacteria</taxon>
        <taxon>Bacillati</taxon>
        <taxon>Actinomycetota</taxon>
        <taxon>Actinomycetes</taxon>
        <taxon>Streptosporangiales</taxon>
        <taxon>Streptosporangiaceae</taxon>
        <taxon>Planomonospora</taxon>
    </lineage>
</organism>
<accession>A0ABP6NI73</accession>
<comment type="caution">
    <text evidence="3">The sequence shown here is derived from an EMBL/GenBank/DDBJ whole genome shotgun (WGS) entry which is preliminary data.</text>
</comment>
<dbReference type="NCBIfam" id="TIGR01764">
    <property type="entry name" value="excise"/>
    <property type="match status" value="1"/>
</dbReference>